<dbReference type="RefSeq" id="WP_107822513.1">
    <property type="nucleotide sequence ID" value="NZ_OY782574.1"/>
</dbReference>
<feature type="transmembrane region" description="Helical" evidence="7">
    <location>
        <begin position="163"/>
        <end position="181"/>
    </location>
</feature>
<keyword evidence="6 7" id="KW-0472">Membrane</keyword>
<dbReference type="InterPro" id="IPR036259">
    <property type="entry name" value="MFS_trans_sf"/>
</dbReference>
<feature type="transmembrane region" description="Helical" evidence="7">
    <location>
        <begin position="294"/>
        <end position="316"/>
    </location>
</feature>
<feature type="transmembrane region" description="Helical" evidence="7">
    <location>
        <begin position="41"/>
        <end position="63"/>
    </location>
</feature>
<keyword evidence="10" id="KW-1185">Reference proteome</keyword>
<comment type="caution">
    <text evidence="9">The sequence shown here is derived from an EMBL/GenBank/DDBJ whole genome shotgun (WGS) entry which is preliminary data.</text>
</comment>
<feature type="transmembrane region" description="Helical" evidence="7">
    <location>
        <begin position="12"/>
        <end position="35"/>
    </location>
</feature>
<dbReference type="PANTHER" id="PTHR23517:SF2">
    <property type="entry name" value="MULTIDRUG RESISTANCE PROTEIN MDTH"/>
    <property type="match status" value="1"/>
</dbReference>
<evidence type="ECO:0000259" key="8">
    <source>
        <dbReference type="PROSITE" id="PS50850"/>
    </source>
</evidence>
<evidence type="ECO:0000313" key="10">
    <source>
        <dbReference type="Proteomes" id="UP000243525"/>
    </source>
</evidence>
<dbReference type="InterPro" id="IPR011701">
    <property type="entry name" value="MFS"/>
</dbReference>
<feature type="domain" description="Major facilitator superfamily (MFS) profile" evidence="8">
    <location>
        <begin position="10"/>
        <end position="381"/>
    </location>
</feature>
<protein>
    <submittedName>
        <fullName evidence="9">Putative MFS family arabinose efflux permease</fullName>
    </submittedName>
</protein>
<evidence type="ECO:0000256" key="7">
    <source>
        <dbReference type="SAM" id="Phobius"/>
    </source>
</evidence>
<feature type="transmembrane region" description="Helical" evidence="7">
    <location>
        <begin position="328"/>
        <end position="351"/>
    </location>
</feature>
<evidence type="ECO:0000256" key="5">
    <source>
        <dbReference type="ARBA" id="ARBA00022989"/>
    </source>
</evidence>
<dbReference type="CDD" id="cd17472">
    <property type="entry name" value="MFS_YajR_like"/>
    <property type="match status" value="1"/>
</dbReference>
<gene>
    <name evidence="9" type="ORF">C8N47_109105</name>
</gene>
<comment type="subcellular location">
    <subcellularLocation>
        <location evidence="1">Cell membrane</location>
        <topology evidence="1">Multi-pass membrane protein</topology>
    </subcellularLocation>
</comment>
<keyword evidence="3" id="KW-1003">Cell membrane</keyword>
<dbReference type="GO" id="GO:0005886">
    <property type="term" value="C:plasma membrane"/>
    <property type="evidence" value="ECO:0007669"/>
    <property type="project" value="UniProtKB-SubCell"/>
</dbReference>
<dbReference type="EMBL" id="QAAD01000009">
    <property type="protein sequence ID" value="PTN08369.1"/>
    <property type="molecule type" value="Genomic_DNA"/>
</dbReference>
<dbReference type="GO" id="GO:0022857">
    <property type="term" value="F:transmembrane transporter activity"/>
    <property type="evidence" value="ECO:0007669"/>
    <property type="project" value="InterPro"/>
</dbReference>
<dbReference type="AlphaFoldDB" id="A0A2T5C197"/>
<dbReference type="Pfam" id="PF07690">
    <property type="entry name" value="MFS_1"/>
    <property type="match status" value="1"/>
</dbReference>
<evidence type="ECO:0000256" key="2">
    <source>
        <dbReference type="ARBA" id="ARBA00022448"/>
    </source>
</evidence>
<feature type="transmembrane region" description="Helical" evidence="7">
    <location>
        <begin position="75"/>
        <end position="98"/>
    </location>
</feature>
<feature type="transmembrane region" description="Helical" evidence="7">
    <location>
        <begin position="208"/>
        <end position="228"/>
    </location>
</feature>
<organism evidence="9 10">
    <name type="scientific">Mangrovibacterium marinum</name>
    <dbReference type="NCBI Taxonomy" id="1639118"/>
    <lineage>
        <taxon>Bacteria</taxon>
        <taxon>Pseudomonadati</taxon>
        <taxon>Bacteroidota</taxon>
        <taxon>Bacteroidia</taxon>
        <taxon>Marinilabiliales</taxon>
        <taxon>Prolixibacteraceae</taxon>
        <taxon>Mangrovibacterium</taxon>
    </lineage>
</organism>
<evidence type="ECO:0000256" key="1">
    <source>
        <dbReference type="ARBA" id="ARBA00004651"/>
    </source>
</evidence>
<dbReference type="InterPro" id="IPR050171">
    <property type="entry name" value="MFS_Transporters"/>
</dbReference>
<dbReference type="SUPFAM" id="SSF103473">
    <property type="entry name" value="MFS general substrate transporter"/>
    <property type="match status" value="1"/>
</dbReference>
<evidence type="ECO:0000256" key="4">
    <source>
        <dbReference type="ARBA" id="ARBA00022692"/>
    </source>
</evidence>
<dbReference type="PROSITE" id="PS50850">
    <property type="entry name" value="MFS"/>
    <property type="match status" value="1"/>
</dbReference>
<keyword evidence="4 7" id="KW-0812">Transmembrane</keyword>
<feature type="transmembrane region" description="Helical" evidence="7">
    <location>
        <begin position="135"/>
        <end position="157"/>
    </location>
</feature>
<feature type="transmembrane region" description="Helical" evidence="7">
    <location>
        <begin position="271"/>
        <end position="288"/>
    </location>
</feature>
<reference evidence="9 10" key="1">
    <citation type="submission" date="2018-04" db="EMBL/GenBank/DDBJ databases">
        <title>Genomic Encyclopedia of Archaeal and Bacterial Type Strains, Phase II (KMG-II): from individual species to whole genera.</title>
        <authorList>
            <person name="Goeker M."/>
        </authorList>
    </citation>
    <scope>NUCLEOTIDE SEQUENCE [LARGE SCALE GENOMIC DNA]</scope>
    <source>
        <strain evidence="9 10">DSM 28823</strain>
    </source>
</reference>
<dbReference type="InterPro" id="IPR020846">
    <property type="entry name" value="MFS_dom"/>
</dbReference>
<feature type="transmembrane region" description="Helical" evidence="7">
    <location>
        <begin position="240"/>
        <end position="259"/>
    </location>
</feature>
<evidence type="ECO:0000313" key="9">
    <source>
        <dbReference type="EMBL" id="PTN08369.1"/>
    </source>
</evidence>
<dbReference type="OrthoDB" id="9800416at2"/>
<evidence type="ECO:0000256" key="3">
    <source>
        <dbReference type="ARBA" id="ARBA00022475"/>
    </source>
</evidence>
<sequence>MSKATQYLDNIISVTLGMRLFSMLIIIPFLSVYALNLEGGAPWLIGYALGIFGLTQAVLQIPFGMLSDRIGYKKMMLAGLLMLIAGLLTAAYAANIYWLIFARALQGSGAIVTVGYSWISSAAGDDERDKQLTRLGAVLGTFTMLSYLIGPLVHIVLSVSQMFVFSAGLIAVCFVWVLLFTKQVDPEVRKLKSAEKAKQKSVFNRRNLTMGLMLTTNNLMSMAFFFMLPLLLMDVLETQQMWIILTPAILCSVLLLPVFSKLSQKGKARATISLLFLTEGVGFGLLWFENLPTIIAGTILITVGTFAISTIVPMLANRGIDNRQRGKGNGILVSLQYMGSFLGAAVTGMLWNFSATTAFIFTGLVAVFGIVLVLSFPGPAAEK</sequence>
<accession>A0A2T5C197</accession>
<name>A0A2T5C197_9BACT</name>
<keyword evidence="5 7" id="KW-1133">Transmembrane helix</keyword>
<keyword evidence="2" id="KW-0813">Transport</keyword>
<dbReference type="Proteomes" id="UP000243525">
    <property type="component" value="Unassembled WGS sequence"/>
</dbReference>
<feature type="transmembrane region" description="Helical" evidence="7">
    <location>
        <begin position="104"/>
        <end position="123"/>
    </location>
</feature>
<dbReference type="PANTHER" id="PTHR23517">
    <property type="entry name" value="RESISTANCE PROTEIN MDTM, PUTATIVE-RELATED-RELATED"/>
    <property type="match status" value="1"/>
</dbReference>
<dbReference type="Gene3D" id="1.20.1250.20">
    <property type="entry name" value="MFS general substrate transporter like domains"/>
    <property type="match status" value="1"/>
</dbReference>
<evidence type="ECO:0000256" key="6">
    <source>
        <dbReference type="ARBA" id="ARBA00023136"/>
    </source>
</evidence>
<proteinExistence type="predicted"/>
<feature type="transmembrane region" description="Helical" evidence="7">
    <location>
        <begin position="357"/>
        <end position="376"/>
    </location>
</feature>